<evidence type="ECO:0000313" key="2">
    <source>
        <dbReference type="EMBL" id="MFC0387507.1"/>
    </source>
</evidence>
<keyword evidence="3" id="KW-1185">Reference proteome</keyword>
<feature type="chain" id="PRO_5046083934" evidence="1">
    <location>
        <begin position="17"/>
        <end position="322"/>
    </location>
</feature>
<comment type="caution">
    <text evidence="2">The sequence shown here is derived from an EMBL/GenBank/DDBJ whole genome shotgun (WGS) entry which is preliminary data.</text>
</comment>
<sequence>MNPVLVLLALSAHAMAAELPAAMDYLVQSNCLDEQGRIMPGILPFEPGCTRRAPLLPSQGMGYRKHDWPAPEHRAGAPLGYQASDAYLSTLRGLPAAAQTFEFGGGSNRFGRFDPGADGGDAAVLRGAEASFALSEDSDGVKWLQGRDCRPGGALAPGWLAFDGPRGQRVAPNAVTRSVDQCPRAFAMSLTRWHPAQLEFPFLVRGEPAGRFPADLIVSDHFTHPLAGESNAMERFWFARGLGKIRWEAWVNLDHPGQDGAEWSAKAAWFASTRRCPAMAGATRPEAGRWVMVDCRTWTNFDRAAGNALIPLVTWPEQMRNR</sequence>
<keyword evidence="1" id="KW-0732">Signal</keyword>
<feature type="signal peptide" evidence="1">
    <location>
        <begin position="1"/>
        <end position="16"/>
    </location>
</feature>
<evidence type="ECO:0000256" key="1">
    <source>
        <dbReference type="SAM" id="SignalP"/>
    </source>
</evidence>
<evidence type="ECO:0000313" key="3">
    <source>
        <dbReference type="Proteomes" id="UP001589789"/>
    </source>
</evidence>
<reference evidence="2 3" key="1">
    <citation type="submission" date="2024-09" db="EMBL/GenBank/DDBJ databases">
        <authorList>
            <person name="Sun Q."/>
            <person name="Mori K."/>
        </authorList>
    </citation>
    <scope>NUCLEOTIDE SEQUENCE [LARGE SCALE GENOMIC DNA]</scope>
    <source>
        <strain evidence="2 3">CCM 7468</strain>
    </source>
</reference>
<dbReference type="Proteomes" id="UP001589789">
    <property type="component" value="Unassembled WGS sequence"/>
</dbReference>
<dbReference type="EMBL" id="JBHLVZ010000064">
    <property type="protein sequence ID" value="MFC0387507.1"/>
    <property type="molecule type" value="Genomic_DNA"/>
</dbReference>
<gene>
    <name evidence="2" type="ORF">ACFFIC_18435</name>
</gene>
<dbReference type="RefSeq" id="WP_377053020.1">
    <property type="nucleotide sequence ID" value="NZ_JBHLVZ010000064.1"/>
</dbReference>
<organism evidence="2 3">
    <name type="scientific">Muricoccus vinaceus</name>
    <dbReference type="NCBI Taxonomy" id="424704"/>
    <lineage>
        <taxon>Bacteria</taxon>
        <taxon>Pseudomonadati</taxon>
        <taxon>Pseudomonadota</taxon>
        <taxon>Alphaproteobacteria</taxon>
        <taxon>Acetobacterales</taxon>
        <taxon>Roseomonadaceae</taxon>
        <taxon>Muricoccus</taxon>
    </lineage>
</organism>
<proteinExistence type="predicted"/>
<protein>
    <submittedName>
        <fullName evidence="2">Uncharacterized protein</fullName>
    </submittedName>
</protein>
<name>A0ABV6IV63_9PROT</name>
<accession>A0ABV6IV63</accession>